<sequence length="273" mass="29594">MHGRHEAAFPTPGAELVFFNAPFNTERLARIEQVHLWSPPGDKLEALPEILREMRGLKTLSIGPGSIAPSIMDGLEEGLLPESIEALSIHLGTGTLAWPGVVLPNLRTLYVDVPVRFDTSSFPALKVLSLYPDRSLKNLRQALALPLEELNILNVPVDGEIFNILSASAGGLERLGLLGGTKLKSLDGIETLAALTSVWLKNLSSLTDIRALVGLEQLKKLDIQYCKKIANIEVINDLSALRELTLVGCGKVGLKKIQAKIESLQKRTIGATT</sequence>
<gene>
    <name evidence="1" type="ORF">A9K56_14975</name>
</gene>
<reference evidence="1 2" key="1">
    <citation type="submission" date="2016-05" db="EMBL/GenBank/DDBJ databases">
        <title>Draft Genome Sequences of Stenotrophomonas maltophilia Strains Sm32COP, Sm41DVV, Sm46PAILV, SmF3, SmF22, SmSOFb1 and SmCVFa1, Isolated from Different Manures, in France.</title>
        <authorList>
            <person name="Nazaret S."/>
            <person name="Bodilis J."/>
        </authorList>
    </citation>
    <scope>NUCLEOTIDE SEQUENCE [LARGE SCALE GENOMIC DNA]</scope>
    <source>
        <strain evidence="1 2">Sm41DVV</strain>
    </source>
</reference>
<comment type="caution">
    <text evidence="1">The sequence shown here is derived from an EMBL/GenBank/DDBJ whole genome shotgun (WGS) entry which is preliminary data.</text>
</comment>
<dbReference type="Proteomes" id="UP000092125">
    <property type="component" value="Unassembled WGS sequence"/>
</dbReference>
<dbReference type="EMBL" id="LYVI01000010">
    <property type="protein sequence ID" value="OBU60308.1"/>
    <property type="molecule type" value="Genomic_DNA"/>
</dbReference>
<evidence type="ECO:0008006" key="3">
    <source>
        <dbReference type="Google" id="ProtNLM"/>
    </source>
</evidence>
<dbReference type="InterPro" id="IPR032675">
    <property type="entry name" value="LRR_dom_sf"/>
</dbReference>
<proteinExistence type="predicted"/>
<organism evidence="1 2">
    <name type="scientific">Stenotrophomonas maltophilia</name>
    <name type="common">Pseudomonas maltophilia</name>
    <name type="synonym">Xanthomonas maltophilia</name>
    <dbReference type="NCBI Taxonomy" id="40324"/>
    <lineage>
        <taxon>Bacteria</taxon>
        <taxon>Pseudomonadati</taxon>
        <taxon>Pseudomonadota</taxon>
        <taxon>Gammaproteobacteria</taxon>
        <taxon>Lysobacterales</taxon>
        <taxon>Lysobacteraceae</taxon>
        <taxon>Stenotrophomonas</taxon>
        <taxon>Stenotrophomonas maltophilia group</taxon>
    </lineage>
</organism>
<name>A0AAP7GPX7_STEMA</name>
<dbReference type="Pfam" id="PF23952">
    <property type="entry name" value="LRR_EndoS"/>
    <property type="match status" value="1"/>
</dbReference>
<dbReference type="Gene3D" id="3.80.10.10">
    <property type="entry name" value="Ribonuclease Inhibitor"/>
    <property type="match status" value="1"/>
</dbReference>
<accession>A0AAP7GPX7</accession>
<dbReference type="SUPFAM" id="SSF52058">
    <property type="entry name" value="L domain-like"/>
    <property type="match status" value="1"/>
</dbReference>
<evidence type="ECO:0000313" key="1">
    <source>
        <dbReference type="EMBL" id="OBU60308.1"/>
    </source>
</evidence>
<protein>
    <recommendedName>
        <fullName evidence="3">Leucine-rich repeat domain-containing protein</fullName>
    </recommendedName>
</protein>
<evidence type="ECO:0000313" key="2">
    <source>
        <dbReference type="Proteomes" id="UP000092125"/>
    </source>
</evidence>
<dbReference type="AlphaFoldDB" id="A0AAP7GPX7"/>